<evidence type="ECO:0000313" key="6">
    <source>
        <dbReference type="EMBL" id="NXK13884.1"/>
    </source>
</evidence>
<dbReference type="PANTHER" id="PTHR23065">
    <property type="entry name" value="PROLINE-SERINE-THREONINE PHOSPHATASE INTERACTING PROTEIN 1"/>
    <property type="match status" value="1"/>
</dbReference>
<dbReference type="Proteomes" id="UP000555649">
    <property type="component" value="Unassembled WGS sequence"/>
</dbReference>
<accession>A0A7L0H1D2</accession>
<dbReference type="GO" id="GO:0005886">
    <property type="term" value="C:plasma membrane"/>
    <property type="evidence" value="ECO:0007669"/>
    <property type="project" value="TreeGrafter"/>
</dbReference>
<protein>
    <submittedName>
        <fullName evidence="6">GAS7 protein</fullName>
    </submittedName>
</protein>
<dbReference type="SMART" id="SM00456">
    <property type="entry name" value="WW"/>
    <property type="match status" value="1"/>
</dbReference>
<name>A0A7L0H1D2_HERCA</name>
<dbReference type="GO" id="GO:0048812">
    <property type="term" value="P:neuron projection morphogenesis"/>
    <property type="evidence" value="ECO:0007669"/>
    <property type="project" value="TreeGrafter"/>
</dbReference>
<dbReference type="Pfam" id="PF00397">
    <property type="entry name" value="WW"/>
    <property type="match status" value="1"/>
</dbReference>
<reference evidence="6 7" key="1">
    <citation type="submission" date="2019-09" db="EMBL/GenBank/DDBJ databases">
        <title>Bird 10,000 Genomes (B10K) Project - Family phase.</title>
        <authorList>
            <person name="Zhang G."/>
        </authorList>
    </citation>
    <scope>NUCLEOTIDE SEQUENCE [LARGE SCALE GENOMIC DNA]</scope>
    <source>
        <strain evidence="6">B10K-DU-005-78</strain>
        <tissue evidence="6">Mixed tissue sample</tissue>
    </source>
</reference>
<dbReference type="PROSITE" id="PS51741">
    <property type="entry name" value="F_BAR"/>
    <property type="match status" value="1"/>
</dbReference>
<gene>
    <name evidence="6" type="primary">Gas7</name>
    <name evidence="6" type="ORF">HERCAC_R01542</name>
</gene>
<dbReference type="InterPro" id="IPR031160">
    <property type="entry name" value="F_BAR_dom"/>
</dbReference>
<dbReference type="GO" id="GO:0048268">
    <property type="term" value="P:clathrin coat assembly"/>
    <property type="evidence" value="ECO:0007669"/>
    <property type="project" value="TreeGrafter"/>
</dbReference>
<dbReference type="SUPFAM" id="SSF51045">
    <property type="entry name" value="WW domain"/>
    <property type="match status" value="1"/>
</dbReference>
<dbReference type="AlphaFoldDB" id="A0A7L0H1D2"/>
<dbReference type="EMBL" id="VXAJ01000862">
    <property type="protein sequence ID" value="NXK13884.1"/>
    <property type="molecule type" value="Genomic_DNA"/>
</dbReference>
<evidence type="ECO:0000259" key="5">
    <source>
        <dbReference type="PROSITE" id="PS51741"/>
    </source>
</evidence>
<dbReference type="PROSITE" id="PS50020">
    <property type="entry name" value="WW_DOMAIN_2"/>
    <property type="match status" value="1"/>
</dbReference>
<feature type="non-terminal residue" evidence="6">
    <location>
        <position position="1"/>
    </location>
</feature>
<evidence type="ECO:0000313" key="7">
    <source>
        <dbReference type="Proteomes" id="UP000555649"/>
    </source>
</evidence>
<keyword evidence="7" id="KW-1185">Reference proteome</keyword>
<organism evidence="6 7">
    <name type="scientific">Herpetotheres cachinnans</name>
    <name type="common">Laughing falcon</name>
    <name type="synonym">Falco cachinnans</name>
    <dbReference type="NCBI Taxonomy" id="56343"/>
    <lineage>
        <taxon>Eukaryota</taxon>
        <taxon>Metazoa</taxon>
        <taxon>Chordata</taxon>
        <taxon>Craniata</taxon>
        <taxon>Vertebrata</taxon>
        <taxon>Euteleostomi</taxon>
        <taxon>Archelosauria</taxon>
        <taxon>Archosauria</taxon>
        <taxon>Dinosauria</taxon>
        <taxon>Saurischia</taxon>
        <taxon>Theropoda</taxon>
        <taxon>Coelurosauria</taxon>
        <taxon>Aves</taxon>
        <taxon>Neognathae</taxon>
        <taxon>Neoaves</taxon>
        <taxon>Telluraves</taxon>
        <taxon>Australaves</taxon>
        <taxon>Falconiformes</taxon>
        <taxon>Falconidae</taxon>
        <taxon>Herpetotheres</taxon>
    </lineage>
</organism>
<proteinExistence type="predicted"/>
<dbReference type="SMART" id="SM00055">
    <property type="entry name" value="FCH"/>
    <property type="match status" value="1"/>
</dbReference>
<dbReference type="Pfam" id="PF16623">
    <property type="entry name" value="WW_FCH_linker"/>
    <property type="match status" value="1"/>
</dbReference>
<comment type="caution">
    <text evidence="6">The sequence shown here is derived from an EMBL/GenBank/DDBJ whole genome shotgun (WGS) entry which is preliminary data.</text>
</comment>
<evidence type="ECO:0000259" key="4">
    <source>
        <dbReference type="PROSITE" id="PS50020"/>
    </source>
</evidence>
<dbReference type="CDD" id="cd07649">
    <property type="entry name" value="F-BAR_GAS7"/>
    <property type="match status" value="1"/>
</dbReference>
<dbReference type="Gene3D" id="1.20.1270.60">
    <property type="entry name" value="Arfaptin homology (AH) domain/BAR domain"/>
    <property type="match status" value="1"/>
</dbReference>
<evidence type="ECO:0000256" key="1">
    <source>
        <dbReference type="PROSITE-ProRule" id="PRU01077"/>
    </source>
</evidence>
<dbReference type="Pfam" id="PF00611">
    <property type="entry name" value="FCH"/>
    <property type="match status" value="1"/>
</dbReference>
<dbReference type="Gene3D" id="2.20.70.10">
    <property type="match status" value="1"/>
</dbReference>
<sequence>QKPRKATPQTGEDTLNGHLPPGWQSYMSPQGRRYYVNTFTNETTWERPSSVPGTPKSPVLLTLHSVLTVNGYYISGTPIHQLDSGHMSLRKAGGDPQVSSGEKAKQRYPINGCPLINCVTFPHPDVMPEQQLLKPSEWSYCDYFWADKKDSQGNNTVSGFEILLQKQLKGKQMQKEMAEFVRERIKIEEEYAKNLSKLSQNSLAAQEEGTLGEAWAQLKKSLADEAEVHLKFSSKLQSEVEKPLLNFRENFKKDMKKCDHHIADLRKHLASRYAAVEKARKALTERQKDLEMKTQQLEVKLSNKTEEEIKKARRKSTQAGDDLMRCVDLYNQAQSKWFEEMVTTTLELERLEVERVEMIRQHLCQYTQLRHETDMFNQSTVELVDQLLRKVDPAKDRELWVKEHKTGDIRPVDMEI</sequence>
<dbReference type="InterPro" id="IPR037957">
    <property type="entry name" value="GAS7_F-BAR"/>
</dbReference>
<feature type="non-terminal residue" evidence="6">
    <location>
        <position position="416"/>
    </location>
</feature>
<keyword evidence="1 2" id="KW-0175">Coiled coil</keyword>
<evidence type="ECO:0000256" key="2">
    <source>
        <dbReference type="SAM" id="Coils"/>
    </source>
</evidence>
<dbReference type="InterPro" id="IPR001060">
    <property type="entry name" value="FCH_dom"/>
</dbReference>
<dbReference type="PROSITE" id="PS01159">
    <property type="entry name" value="WW_DOMAIN_1"/>
    <property type="match status" value="1"/>
</dbReference>
<feature type="domain" description="F-BAR" evidence="5">
    <location>
        <begin position="136"/>
        <end position="396"/>
    </location>
</feature>
<dbReference type="GO" id="GO:0005905">
    <property type="term" value="C:clathrin-coated pit"/>
    <property type="evidence" value="ECO:0007669"/>
    <property type="project" value="TreeGrafter"/>
</dbReference>
<evidence type="ECO:0000256" key="3">
    <source>
        <dbReference type="SAM" id="MobiDB-lite"/>
    </source>
</evidence>
<feature type="region of interest" description="Disordered" evidence="3">
    <location>
        <begin position="1"/>
        <end position="25"/>
    </location>
</feature>
<dbReference type="InterPro" id="IPR036020">
    <property type="entry name" value="WW_dom_sf"/>
</dbReference>
<feature type="domain" description="WW" evidence="4">
    <location>
        <begin position="17"/>
        <end position="50"/>
    </location>
</feature>
<dbReference type="InterPro" id="IPR001202">
    <property type="entry name" value="WW_dom"/>
</dbReference>
<feature type="coiled-coil region" evidence="2">
    <location>
        <begin position="273"/>
        <end position="307"/>
    </location>
</feature>
<dbReference type="FunFam" id="1.20.1270.60:FF:000024">
    <property type="entry name" value="growth arrest-specific protein 7 isoform X2"/>
    <property type="match status" value="1"/>
</dbReference>
<dbReference type="CDD" id="cd00201">
    <property type="entry name" value="WW"/>
    <property type="match status" value="1"/>
</dbReference>
<dbReference type="GO" id="GO:0030136">
    <property type="term" value="C:clathrin-coated vesicle"/>
    <property type="evidence" value="ECO:0007669"/>
    <property type="project" value="TreeGrafter"/>
</dbReference>
<dbReference type="InterPro" id="IPR027267">
    <property type="entry name" value="AH/BAR_dom_sf"/>
</dbReference>
<dbReference type="SUPFAM" id="SSF103657">
    <property type="entry name" value="BAR/IMD domain-like"/>
    <property type="match status" value="1"/>
</dbReference>
<dbReference type="GO" id="GO:0072583">
    <property type="term" value="P:clathrin-dependent endocytosis"/>
    <property type="evidence" value="ECO:0007669"/>
    <property type="project" value="TreeGrafter"/>
</dbReference>
<dbReference type="PANTHER" id="PTHR23065:SF57">
    <property type="entry name" value="GROWTH ARREST-SPECIFIC PROTEIN 7"/>
    <property type="match status" value="1"/>
</dbReference>